<name>A0A1R4F614_9MICC</name>
<evidence type="ECO:0000256" key="1">
    <source>
        <dbReference type="SAM" id="MobiDB-lite"/>
    </source>
</evidence>
<sequence length="39" mass="4696">MQKKRSKPNGPQWLNTLYNPGPKNRYESQLPPEILFRLR</sequence>
<evidence type="ECO:0000313" key="2">
    <source>
        <dbReference type="EMBL" id="SJM51316.1"/>
    </source>
</evidence>
<dbReference type="EMBL" id="FUHW01000012">
    <property type="protein sequence ID" value="SJM51316.1"/>
    <property type="molecule type" value="Genomic_DNA"/>
</dbReference>
<gene>
    <name evidence="2" type="ORF">FM101_02390</name>
</gene>
<evidence type="ECO:0000313" key="3">
    <source>
        <dbReference type="Proteomes" id="UP000195913"/>
    </source>
</evidence>
<keyword evidence="3" id="KW-1185">Reference proteome</keyword>
<protein>
    <submittedName>
        <fullName evidence="2">Uncharacterized protein</fullName>
    </submittedName>
</protein>
<dbReference type="Proteomes" id="UP000195913">
    <property type="component" value="Unassembled WGS sequence"/>
</dbReference>
<feature type="region of interest" description="Disordered" evidence="1">
    <location>
        <begin position="1"/>
        <end position="32"/>
    </location>
</feature>
<dbReference type="AlphaFoldDB" id="A0A1R4F614"/>
<reference evidence="2 3" key="1">
    <citation type="submission" date="2017-02" db="EMBL/GenBank/DDBJ databases">
        <authorList>
            <person name="Peterson S.W."/>
        </authorList>
    </citation>
    <scope>NUCLEOTIDE SEQUENCE [LARGE SCALE GENOMIC DNA]</scope>
    <source>
        <strain evidence="2 3">B Ar 00.02</strain>
    </source>
</reference>
<proteinExistence type="predicted"/>
<organism evidence="2 3">
    <name type="scientific">Arthrobacter rhombi</name>
    <dbReference type="NCBI Taxonomy" id="71253"/>
    <lineage>
        <taxon>Bacteria</taxon>
        <taxon>Bacillati</taxon>
        <taxon>Actinomycetota</taxon>
        <taxon>Actinomycetes</taxon>
        <taxon>Micrococcales</taxon>
        <taxon>Micrococcaceae</taxon>
        <taxon>Arthrobacter</taxon>
    </lineage>
</organism>
<accession>A0A1R4F614</accession>